<keyword evidence="3" id="KW-0645">Protease</keyword>
<dbReference type="InterPro" id="IPR000223">
    <property type="entry name" value="Pept_S26A_signal_pept_1"/>
</dbReference>
<dbReference type="PANTHER" id="PTHR43390:SF1">
    <property type="entry name" value="CHLOROPLAST PROCESSING PEPTIDASE"/>
    <property type="match status" value="1"/>
</dbReference>
<dbReference type="GO" id="GO:0006465">
    <property type="term" value="P:signal peptide processing"/>
    <property type="evidence" value="ECO:0007669"/>
    <property type="project" value="InterPro"/>
</dbReference>
<evidence type="ECO:0000313" key="6">
    <source>
        <dbReference type="Proteomes" id="UP000215145"/>
    </source>
</evidence>
<dbReference type="OrthoDB" id="2427065at2"/>
<evidence type="ECO:0000256" key="3">
    <source>
        <dbReference type="RuleBase" id="RU362042"/>
    </source>
</evidence>
<keyword evidence="3" id="KW-0378">Hydrolase</keyword>
<dbReference type="Gene3D" id="2.10.109.10">
    <property type="entry name" value="Umud Fragment, subunit A"/>
    <property type="match status" value="1"/>
</dbReference>
<dbReference type="EMBL" id="NMUQ01000001">
    <property type="protein sequence ID" value="OXM16518.1"/>
    <property type="molecule type" value="Genomic_DNA"/>
</dbReference>
<comment type="catalytic activity">
    <reaction evidence="3">
        <text>Cleavage of hydrophobic, N-terminal signal or leader sequences from secreted and periplasmic proteins.</text>
        <dbReference type="EC" id="3.4.21.89"/>
    </reaction>
</comment>
<comment type="similarity">
    <text evidence="2 3">Belongs to the peptidase S26 family.</text>
</comment>
<dbReference type="RefSeq" id="WP_089523602.1">
    <property type="nucleotide sequence ID" value="NZ_NMUQ01000001.1"/>
</dbReference>
<evidence type="ECO:0000256" key="1">
    <source>
        <dbReference type="ARBA" id="ARBA00004401"/>
    </source>
</evidence>
<dbReference type="InterPro" id="IPR019533">
    <property type="entry name" value="Peptidase_S26"/>
</dbReference>
<keyword evidence="6" id="KW-1185">Reference proteome</keyword>
<dbReference type="InterPro" id="IPR036286">
    <property type="entry name" value="LexA/Signal_pep-like_sf"/>
</dbReference>
<dbReference type="AlphaFoldDB" id="A0A229P319"/>
<gene>
    <name evidence="5" type="primary">lepB</name>
    <name evidence="5" type="ORF">CGZ75_07545</name>
</gene>
<evidence type="ECO:0000256" key="2">
    <source>
        <dbReference type="ARBA" id="ARBA00009370"/>
    </source>
</evidence>
<protein>
    <recommendedName>
        <fullName evidence="3">Signal peptidase I</fullName>
        <ecNumber evidence="3">3.4.21.89</ecNumber>
    </recommendedName>
</protein>
<dbReference type="NCBIfam" id="TIGR02227">
    <property type="entry name" value="sigpep_I_bact"/>
    <property type="match status" value="1"/>
</dbReference>
<dbReference type="SUPFAM" id="SSF51306">
    <property type="entry name" value="LexA/Signal peptidase"/>
    <property type="match status" value="1"/>
</dbReference>
<organism evidence="5 6">
    <name type="scientific">Paenibacillus herberti</name>
    <dbReference type="NCBI Taxonomy" id="1619309"/>
    <lineage>
        <taxon>Bacteria</taxon>
        <taxon>Bacillati</taxon>
        <taxon>Bacillota</taxon>
        <taxon>Bacilli</taxon>
        <taxon>Bacillales</taxon>
        <taxon>Paenibacillaceae</taxon>
        <taxon>Paenibacillus</taxon>
    </lineage>
</organism>
<dbReference type="GO" id="GO:0009003">
    <property type="term" value="F:signal peptidase activity"/>
    <property type="evidence" value="ECO:0007669"/>
    <property type="project" value="UniProtKB-EC"/>
</dbReference>
<dbReference type="GO" id="GO:0005886">
    <property type="term" value="C:plasma membrane"/>
    <property type="evidence" value="ECO:0007669"/>
    <property type="project" value="UniProtKB-SubCell"/>
</dbReference>
<dbReference type="EC" id="3.4.21.89" evidence="3"/>
<evidence type="ECO:0000259" key="4">
    <source>
        <dbReference type="Pfam" id="PF10502"/>
    </source>
</evidence>
<feature type="domain" description="Peptidase S26" evidence="4">
    <location>
        <begin position="65"/>
        <end position="207"/>
    </location>
</feature>
<dbReference type="Pfam" id="PF10502">
    <property type="entry name" value="Peptidase_S26"/>
    <property type="match status" value="1"/>
</dbReference>
<evidence type="ECO:0000313" key="5">
    <source>
        <dbReference type="EMBL" id="OXM16518.1"/>
    </source>
</evidence>
<reference evidence="5 6" key="1">
    <citation type="submission" date="2017-07" db="EMBL/GenBank/DDBJ databases">
        <title>Paenibacillus herberti R33 genome sequencing and assembly.</title>
        <authorList>
            <person name="Su W."/>
        </authorList>
    </citation>
    <scope>NUCLEOTIDE SEQUENCE [LARGE SCALE GENOMIC DNA]</scope>
    <source>
        <strain evidence="5 6">R33</strain>
    </source>
</reference>
<sequence>MKNFLIFLTTVITLLIIVGCSNNEALTDSKTKNEIQTTEKKGDNLEVFYQMNNMVGRKDEYYSKNILIDSNYYKSNPFNRGDVIYFNVPNDLEKIESIKKQITRVVALEGEKVTIKKGQVYINDMKLDSFYGQLRAGGMNEEEFFSKEIDACKEEVCKDGYREFFSTYVKDLVIPKGSIFVISDNSTRGYDSLTFGPLPVDQVIGRVLGYKKEK</sequence>
<dbReference type="PANTHER" id="PTHR43390">
    <property type="entry name" value="SIGNAL PEPTIDASE I"/>
    <property type="match status" value="1"/>
</dbReference>
<dbReference type="Proteomes" id="UP000215145">
    <property type="component" value="Unassembled WGS sequence"/>
</dbReference>
<dbReference type="GO" id="GO:0004252">
    <property type="term" value="F:serine-type endopeptidase activity"/>
    <property type="evidence" value="ECO:0007669"/>
    <property type="project" value="InterPro"/>
</dbReference>
<comment type="subcellular location">
    <subcellularLocation>
        <location evidence="1">Cell membrane</location>
        <topology evidence="1">Single-pass type II membrane protein</topology>
    </subcellularLocation>
    <subcellularLocation>
        <location evidence="3">Membrane</location>
        <topology evidence="3">Single-pass type II membrane protein</topology>
    </subcellularLocation>
</comment>
<dbReference type="PROSITE" id="PS51257">
    <property type="entry name" value="PROKAR_LIPOPROTEIN"/>
    <property type="match status" value="1"/>
</dbReference>
<comment type="caution">
    <text evidence="5">The sequence shown here is derived from an EMBL/GenBank/DDBJ whole genome shotgun (WGS) entry which is preliminary data.</text>
</comment>
<proteinExistence type="inferred from homology"/>
<name>A0A229P319_9BACL</name>
<accession>A0A229P319</accession>